<sequence length="61" mass="6818">MTSIKYGSLKVNAIRNSSGIFVGTNMLKGRKSESFIREGFGSVRGKHNKVRENKGVVVKRY</sequence>
<dbReference type="GeneID" id="82851329"/>
<reference evidence="1 2" key="1">
    <citation type="submission" date="2019-01" db="EMBL/GenBank/DDBJ databases">
        <title>Genome sequence of Bacillus glycinifermentans SRCM103574.</title>
        <authorList>
            <person name="Kong H.-J."/>
            <person name="Jeong S.-Y."/>
            <person name="Jeong D.-Y."/>
        </authorList>
    </citation>
    <scope>NUCLEOTIDE SEQUENCE [LARGE SCALE GENOMIC DNA]</scope>
    <source>
        <strain evidence="1 2">SRCM103574</strain>
    </source>
</reference>
<dbReference type="RefSeq" id="WP_046129086.1">
    <property type="nucleotide sequence ID" value="NZ_CP035232.1"/>
</dbReference>
<name>A0AAJ4D0X8_9BACI</name>
<dbReference type="KEGG" id="bgy:BGLY_0248"/>
<dbReference type="Proteomes" id="UP000288675">
    <property type="component" value="Chromosome"/>
</dbReference>
<accession>A0AAJ4D0X8</accession>
<gene>
    <name evidence="1" type="ORF">EQZ20_01405</name>
</gene>
<protein>
    <submittedName>
        <fullName evidence="1">Uncharacterized protein</fullName>
    </submittedName>
</protein>
<dbReference type="AlphaFoldDB" id="A0AAJ4D0X8"/>
<evidence type="ECO:0000313" key="1">
    <source>
        <dbReference type="EMBL" id="QAT63734.1"/>
    </source>
</evidence>
<dbReference type="EMBL" id="CP035232">
    <property type="protein sequence ID" value="QAT63734.1"/>
    <property type="molecule type" value="Genomic_DNA"/>
</dbReference>
<organism evidence="1 2">
    <name type="scientific">Bacillus glycinifermentans</name>
    <dbReference type="NCBI Taxonomy" id="1664069"/>
    <lineage>
        <taxon>Bacteria</taxon>
        <taxon>Bacillati</taxon>
        <taxon>Bacillota</taxon>
        <taxon>Bacilli</taxon>
        <taxon>Bacillales</taxon>
        <taxon>Bacillaceae</taxon>
        <taxon>Bacillus</taxon>
    </lineage>
</organism>
<evidence type="ECO:0000313" key="2">
    <source>
        <dbReference type="Proteomes" id="UP000288675"/>
    </source>
</evidence>
<proteinExistence type="predicted"/>